<evidence type="ECO:0000313" key="6">
    <source>
        <dbReference type="EMBL" id="GHD55246.1"/>
    </source>
</evidence>
<keyword evidence="2" id="KW-0805">Transcription regulation</keyword>
<comment type="caution">
    <text evidence="6">The sequence shown here is derived from an EMBL/GenBank/DDBJ whole genome shotgun (WGS) entry which is preliminary data.</text>
</comment>
<accession>A0ABQ3GW35</accession>
<gene>
    <name evidence="6" type="ORF">GCM10007350_00630</name>
</gene>
<reference evidence="7" key="1">
    <citation type="journal article" date="2019" name="Int. J. Syst. Evol. Microbiol.">
        <title>The Global Catalogue of Microorganisms (GCM) 10K type strain sequencing project: providing services to taxonomists for standard genome sequencing and annotation.</title>
        <authorList>
            <consortium name="The Broad Institute Genomics Platform"/>
            <consortium name="The Broad Institute Genome Sequencing Center for Infectious Disease"/>
            <person name="Wu L."/>
            <person name="Ma J."/>
        </authorList>
    </citation>
    <scope>NUCLEOTIDE SEQUENCE [LARGE SCALE GENOMIC DNA]</scope>
    <source>
        <strain evidence="7">KCTC 23701</strain>
    </source>
</reference>
<keyword evidence="3" id="KW-0238">DNA-binding</keyword>
<feature type="domain" description="HTH lysR-type" evidence="5">
    <location>
        <begin position="1"/>
        <end position="59"/>
    </location>
</feature>
<dbReference type="PANTHER" id="PTHR30537:SF35">
    <property type="entry name" value="TRANSCRIPTIONAL REGULATORY PROTEIN"/>
    <property type="match status" value="1"/>
</dbReference>
<evidence type="ECO:0000256" key="3">
    <source>
        <dbReference type="ARBA" id="ARBA00023125"/>
    </source>
</evidence>
<dbReference type="Pfam" id="PF03466">
    <property type="entry name" value="LysR_substrate"/>
    <property type="match status" value="1"/>
</dbReference>
<evidence type="ECO:0000256" key="1">
    <source>
        <dbReference type="ARBA" id="ARBA00009437"/>
    </source>
</evidence>
<dbReference type="SUPFAM" id="SSF46785">
    <property type="entry name" value="Winged helix' DNA-binding domain"/>
    <property type="match status" value="1"/>
</dbReference>
<dbReference type="InterPro" id="IPR000847">
    <property type="entry name" value="LysR_HTH_N"/>
</dbReference>
<dbReference type="PANTHER" id="PTHR30537">
    <property type="entry name" value="HTH-TYPE TRANSCRIPTIONAL REGULATOR"/>
    <property type="match status" value="1"/>
</dbReference>
<dbReference type="Pfam" id="PF00126">
    <property type="entry name" value="HTH_1"/>
    <property type="match status" value="1"/>
</dbReference>
<evidence type="ECO:0000256" key="2">
    <source>
        <dbReference type="ARBA" id="ARBA00023015"/>
    </source>
</evidence>
<protein>
    <submittedName>
        <fullName evidence="6">LysR family transcriptional regulator</fullName>
    </submittedName>
</protein>
<dbReference type="SUPFAM" id="SSF53850">
    <property type="entry name" value="Periplasmic binding protein-like II"/>
    <property type="match status" value="1"/>
</dbReference>
<evidence type="ECO:0000313" key="7">
    <source>
        <dbReference type="Proteomes" id="UP000604737"/>
    </source>
</evidence>
<keyword evidence="7" id="KW-1185">Reference proteome</keyword>
<name>A0ABQ3GW35_9NEIS</name>
<dbReference type="EMBL" id="BMYO01000001">
    <property type="protein sequence ID" value="GHD55246.1"/>
    <property type="molecule type" value="Genomic_DNA"/>
</dbReference>
<dbReference type="Gene3D" id="1.10.10.10">
    <property type="entry name" value="Winged helix-like DNA-binding domain superfamily/Winged helix DNA-binding domain"/>
    <property type="match status" value="1"/>
</dbReference>
<dbReference type="PROSITE" id="PS50931">
    <property type="entry name" value="HTH_LYSR"/>
    <property type="match status" value="1"/>
</dbReference>
<keyword evidence="4" id="KW-0804">Transcription</keyword>
<dbReference type="CDD" id="cd08422">
    <property type="entry name" value="PBP2_CrgA_like"/>
    <property type="match status" value="1"/>
</dbReference>
<dbReference type="RefSeq" id="WP_189458161.1">
    <property type="nucleotide sequence ID" value="NZ_BMYO01000001.1"/>
</dbReference>
<dbReference type="InterPro" id="IPR036390">
    <property type="entry name" value="WH_DNA-bd_sf"/>
</dbReference>
<dbReference type="Gene3D" id="3.40.190.290">
    <property type="match status" value="1"/>
</dbReference>
<organism evidence="6 7">
    <name type="scientific">Jeongeupia chitinilytica</name>
    <dbReference type="NCBI Taxonomy" id="1041641"/>
    <lineage>
        <taxon>Bacteria</taxon>
        <taxon>Pseudomonadati</taxon>
        <taxon>Pseudomonadota</taxon>
        <taxon>Betaproteobacteria</taxon>
        <taxon>Neisseriales</taxon>
        <taxon>Chitinibacteraceae</taxon>
        <taxon>Jeongeupia</taxon>
    </lineage>
</organism>
<dbReference type="InterPro" id="IPR005119">
    <property type="entry name" value="LysR_subst-bd"/>
</dbReference>
<proteinExistence type="inferred from homology"/>
<comment type="similarity">
    <text evidence="1">Belongs to the LysR transcriptional regulatory family.</text>
</comment>
<sequence length="311" mass="33772">MDRITAAHVFVTIADRGSMIAAADALDMSRAMVSRYLAQMEDWAGVRLIQRTTRKLSLTDAGEAALQRSRALLELAGQMRETAQDAGPRGLLRVSCAQSLGEATIAAAVCAFLARHPQVRVDLQISSHPVHLVEERIDLAIRITNELDPNLVTRPLAGCDSVLCAAPAYLAAHGMPAHVDELARHHCLGYAYFGKSLWQFSRGDERFAVPVSSRFSANESNVLRAAAIAGTGISMQPRYAVAPQLASGELIAILQGFEPQRLGIHAVFASRRQMSPALRALLDFLVDWFAHNPQWQTQAGVSTEGGWKNPA</sequence>
<evidence type="ECO:0000259" key="5">
    <source>
        <dbReference type="PROSITE" id="PS50931"/>
    </source>
</evidence>
<dbReference type="Proteomes" id="UP000604737">
    <property type="component" value="Unassembled WGS sequence"/>
</dbReference>
<evidence type="ECO:0000256" key="4">
    <source>
        <dbReference type="ARBA" id="ARBA00023163"/>
    </source>
</evidence>
<dbReference type="InterPro" id="IPR058163">
    <property type="entry name" value="LysR-type_TF_proteobact-type"/>
</dbReference>
<dbReference type="InterPro" id="IPR036388">
    <property type="entry name" value="WH-like_DNA-bd_sf"/>
</dbReference>